<dbReference type="GO" id="GO:0009088">
    <property type="term" value="P:threonine biosynthetic process"/>
    <property type="evidence" value="ECO:0007669"/>
    <property type="project" value="UniProtKB-UniRule"/>
</dbReference>
<evidence type="ECO:0000256" key="1">
    <source>
        <dbReference type="ARBA" id="ARBA00001933"/>
    </source>
</evidence>
<dbReference type="SUPFAM" id="SSF53686">
    <property type="entry name" value="Tryptophan synthase beta subunit-like PLP-dependent enzymes"/>
    <property type="match status" value="1"/>
</dbReference>
<feature type="modified residue" description="N6-(pyridoxal phosphate)lysine" evidence="6">
    <location>
        <position position="112"/>
    </location>
</feature>
<name>D5BSV9_PUNMI</name>
<dbReference type="NCBIfam" id="TIGR00260">
    <property type="entry name" value="thrC"/>
    <property type="match status" value="1"/>
</dbReference>
<proteinExistence type="inferred from homology"/>
<keyword evidence="3 6" id="KW-0663">Pyridoxal phosphate</keyword>
<dbReference type="RefSeq" id="WP_013045985.1">
    <property type="nucleotide sequence ID" value="NC_014010.1"/>
</dbReference>
<organism evidence="8 9">
    <name type="scientific">Puniceispirillum marinum (strain IMCC1322)</name>
    <dbReference type="NCBI Taxonomy" id="488538"/>
    <lineage>
        <taxon>Bacteria</taxon>
        <taxon>Pseudomonadati</taxon>
        <taxon>Pseudomonadota</taxon>
        <taxon>Alphaproteobacteria</taxon>
        <taxon>Candidatus Puniceispirillales</taxon>
        <taxon>Candidatus Puniceispirillaceae</taxon>
        <taxon>Candidatus Puniceispirillum</taxon>
    </lineage>
</organism>
<dbReference type="HOGENOM" id="CLU_015170_1_0_5"/>
<dbReference type="GO" id="GO:0004795">
    <property type="term" value="F:threonine synthase activity"/>
    <property type="evidence" value="ECO:0007669"/>
    <property type="project" value="UniProtKB-UniRule"/>
</dbReference>
<dbReference type="CDD" id="cd01560">
    <property type="entry name" value="Thr-synth_2"/>
    <property type="match status" value="1"/>
</dbReference>
<dbReference type="EMBL" id="CP001751">
    <property type="protein sequence ID" value="ADE39356.1"/>
    <property type="molecule type" value="Genomic_DNA"/>
</dbReference>
<dbReference type="InterPro" id="IPR051166">
    <property type="entry name" value="Threonine_Synthase"/>
</dbReference>
<keyword evidence="9" id="KW-1185">Reference proteome</keyword>
<dbReference type="eggNOG" id="COG0498">
    <property type="taxonomic scope" value="Bacteria"/>
</dbReference>
<dbReference type="OrthoDB" id="9763107at2"/>
<dbReference type="Proteomes" id="UP000007460">
    <property type="component" value="Chromosome"/>
</dbReference>
<dbReference type="InterPro" id="IPR036052">
    <property type="entry name" value="TrpB-like_PALP_sf"/>
</dbReference>
<evidence type="ECO:0000256" key="6">
    <source>
        <dbReference type="PIRSR" id="PIRSR604450-51"/>
    </source>
</evidence>
<feature type="domain" description="Threonine synthase N-terminal" evidence="7">
    <location>
        <begin position="2"/>
        <end position="80"/>
    </location>
</feature>
<dbReference type="Gene3D" id="3.40.50.1100">
    <property type="match status" value="2"/>
</dbReference>
<accession>D5BSV9</accession>
<dbReference type="InterPro" id="IPR029144">
    <property type="entry name" value="Thr_synth_N"/>
</dbReference>
<sequence length="469" mass="50439">MQYISTRGNDGPLGFEDALLSGLARDGGLYLPTEWPRFSIDEIRSMQGLSYTELAGRIMAPFCEGEIDQAELTSMARDAYAGFDDPAIAPLVKLNDNIHVLELFHGPTIAFKDYAMQFLARAFDRALQAHGKQAVILGATSGDTGSAALEAFQGRDAVDVFILFPEGRVSPVQQRQMTSVDAPGVHAVAVPSDFDACQDIVKTLFNAHEFRDQVNLSAVNSINWARLMPQIVYYFSSALSLGAPDIKVAFSVPTGNFGNVFAGYVAAQMGLPVERLIVASNQNDILTRFFESGTMQREAVAPSHSPSMDIQVSSNFERLLFELLGRDGNAVNEAMATFAKTGRFDVDASVLEEAHNIFAGYRLDDAATIAEIRHSATIDHMVLDPHSAVGVGAARMALADGTIPAGVPVISLACAHPAKFQDAVASATGETPALPTHLSDLMSRSEKQLFADATPDAVKALVLQEKRSI</sequence>
<dbReference type="PANTHER" id="PTHR42690">
    <property type="entry name" value="THREONINE SYNTHASE FAMILY MEMBER"/>
    <property type="match status" value="1"/>
</dbReference>
<evidence type="ECO:0000313" key="9">
    <source>
        <dbReference type="Proteomes" id="UP000007460"/>
    </source>
</evidence>
<dbReference type="PANTHER" id="PTHR42690:SF1">
    <property type="entry name" value="THREONINE SYNTHASE-LIKE 2"/>
    <property type="match status" value="1"/>
</dbReference>
<evidence type="ECO:0000313" key="8">
    <source>
        <dbReference type="EMBL" id="ADE39356.1"/>
    </source>
</evidence>
<dbReference type="STRING" id="488538.SAR116_1113"/>
<dbReference type="Pfam" id="PF24857">
    <property type="entry name" value="THR4_C"/>
    <property type="match status" value="1"/>
</dbReference>
<evidence type="ECO:0000259" key="7">
    <source>
        <dbReference type="Pfam" id="PF14821"/>
    </source>
</evidence>
<protein>
    <recommendedName>
        <fullName evidence="5">Threonine synthase</fullName>
        <ecNumber evidence="5">4.2.3.1</ecNumber>
    </recommendedName>
</protein>
<dbReference type="Pfam" id="PF14821">
    <property type="entry name" value="Thr_synth_N"/>
    <property type="match status" value="1"/>
</dbReference>
<gene>
    <name evidence="8" type="ordered locus">SAR116_1113</name>
</gene>
<keyword evidence="4 8" id="KW-0456">Lyase</keyword>
<dbReference type="EC" id="4.2.3.1" evidence="5"/>
<comment type="similarity">
    <text evidence="2">Belongs to the threonine synthase family.</text>
</comment>
<reference evidence="8 9" key="1">
    <citation type="journal article" date="2010" name="J. Bacteriol.">
        <title>Complete genome sequence of "Candidatus Puniceispirillum marinum" IMCC1322, a representative of the SAR116 clade in the Alphaproteobacteria.</title>
        <authorList>
            <person name="Oh H.M."/>
            <person name="Kwon K.K."/>
            <person name="Kang I."/>
            <person name="Kang S.G."/>
            <person name="Lee J.H."/>
            <person name="Kim S.J."/>
            <person name="Cho J.C."/>
        </authorList>
    </citation>
    <scope>NUCLEOTIDE SEQUENCE [LARGE SCALE GENOMIC DNA]</scope>
    <source>
        <strain evidence="8 9">IMCC1322</strain>
    </source>
</reference>
<evidence type="ECO:0000256" key="2">
    <source>
        <dbReference type="ARBA" id="ARBA00005517"/>
    </source>
</evidence>
<dbReference type="InterPro" id="IPR004450">
    <property type="entry name" value="Thr_synthase-like"/>
</dbReference>
<dbReference type="InterPro" id="IPR037158">
    <property type="entry name" value="Thr_synth_N_sf"/>
</dbReference>
<dbReference type="AlphaFoldDB" id="D5BSV9"/>
<dbReference type="KEGG" id="apb:SAR116_1113"/>
<dbReference type="Gene3D" id="3.90.1380.10">
    <property type="entry name" value="Threonine synthase, N-terminal domain"/>
    <property type="match status" value="1"/>
</dbReference>
<evidence type="ECO:0000256" key="5">
    <source>
        <dbReference type="NCBIfam" id="TIGR00260"/>
    </source>
</evidence>
<comment type="cofactor">
    <cofactor evidence="1 6">
        <name>pyridoxal 5'-phosphate</name>
        <dbReference type="ChEBI" id="CHEBI:597326"/>
    </cofactor>
</comment>
<evidence type="ECO:0000256" key="4">
    <source>
        <dbReference type="ARBA" id="ARBA00023239"/>
    </source>
</evidence>
<evidence type="ECO:0000256" key="3">
    <source>
        <dbReference type="ARBA" id="ARBA00022898"/>
    </source>
</evidence>